<gene>
    <name evidence="1" type="ORF">S12H4_62120</name>
</gene>
<evidence type="ECO:0000313" key="1">
    <source>
        <dbReference type="EMBL" id="GAJ16698.1"/>
    </source>
</evidence>
<feature type="non-terminal residue" evidence="1">
    <location>
        <position position="1"/>
    </location>
</feature>
<dbReference type="EMBL" id="BARW01041515">
    <property type="protein sequence ID" value="GAJ16698.1"/>
    <property type="molecule type" value="Genomic_DNA"/>
</dbReference>
<comment type="caution">
    <text evidence="1">The sequence shown here is derived from an EMBL/GenBank/DDBJ whole genome shotgun (WGS) entry which is preliminary data.</text>
</comment>
<reference evidence="1" key="1">
    <citation type="journal article" date="2014" name="Front. Microbiol.">
        <title>High frequency of phylogenetically diverse reductive dehalogenase-homologous genes in deep subseafloor sedimentary metagenomes.</title>
        <authorList>
            <person name="Kawai M."/>
            <person name="Futagami T."/>
            <person name="Toyoda A."/>
            <person name="Takaki Y."/>
            <person name="Nishi S."/>
            <person name="Hori S."/>
            <person name="Arai W."/>
            <person name="Tsubouchi T."/>
            <person name="Morono Y."/>
            <person name="Uchiyama I."/>
            <person name="Ito T."/>
            <person name="Fujiyama A."/>
            <person name="Inagaki F."/>
            <person name="Takami H."/>
        </authorList>
    </citation>
    <scope>NUCLEOTIDE SEQUENCE</scope>
    <source>
        <strain evidence="1">Expedition CK06-06</strain>
    </source>
</reference>
<organism evidence="1">
    <name type="scientific">marine sediment metagenome</name>
    <dbReference type="NCBI Taxonomy" id="412755"/>
    <lineage>
        <taxon>unclassified sequences</taxon>
        <taxon>metagenomes</taxon>
        <taxon>ecological metagenomes</taxon>
    </lineage>
</organism>
<sequence>VYKWANSEIGDHATLIRLYSKFNSWFAYNIADWSK</sequence>
<accession>X1UGS5</accession>
<name>X1UGS5_9ZZZZ</name>
<protein>
    <submittedName>
        <fullName evidence="1">Uncharacterized protein</fullName>
    </submittedName>
</protein>
<proteinExistence type="predicted"/>
<dbReference type="AlphaFoldDB" id="X1UGS5"/>